<feature type="domain" description="DUF883" evidence="9">
    <location>
        <begin position="103"/>
        <end position="126"/>
    </location>
</feature>
<evidence type="ECO:0000256" key="4">
    <source>
        <dbReference type="ARBA" id="ARBA00022519"/>
    </source>
</evidence>
<keyword evidence="6" id="KW-1133">Transmembrane helix</keyword>
<name>A0A7W4DDG9_9GAMM</name>
<organism evidence="10 11">
    <name type="scientific">Aquipseudomonas guryensis</name>
    <dbReference type="NCBI Taxonomy" id="2759165"/>
    <lineage>
        <taxon>Bacteria</taxon>
        <taxon>Pseudomonadati</taxon>
        <taxon>Pseudomonadota</taxon>
        <taxon>Gammaproteobacteria</taxon>
        <taxon>Pseudomonadales</taxon>
        <taxon>Pseudomonadaceae</taxon>
        <taxon>Aquipseudomonas</taxon>
    </lineage>
</organism>
<evidence type="ECO:0000256" key="3">
    <source>
        <dbReference type="ARBA" id="ARBA00022475"/>
    </source>
</evidence>
<comment type="subcellular location">
    <subcellularLocation>
        <location evidence="1">Cell inner membrane</location>
        <topology evidence="1">Single-pass membrane protein</topology>
    </subcellularLocation>
</comment>
<dbReference type="InterPro" id="IPR043605">
    <property type="entry name" value="DUF883_C"/>
</dbReference>
<evidence type="ECO:0000259" key="9">
    <source>
        <dbReference type="Pfam" id="PF19029"/>
    </source>
</evidence>
<comment type="similarity">
    <text evidence="2">Belongs to the ElaB/YgaM/YqjD family.</text>
</comment>
<dbReference type="Pfam" id="PF05957">
    <property type="entry name" value="DUF883"/>
    <property type="match status" value="1"/>
</dbReference>
<evidence type="ECO:0000256" key="5">
    <source>
        <dbReference type="ARBA" id="ARBA00022692"/>
    </source>
</evidence>
<dbReference type="RefSeq" id="WP_182834510.1">
    <property type="nucleotide sequence ID" value="NZ_JACJFN010000003.1"/>
</dbReference>
<dbReference type="EMBL" id="JACJFN010000003">
    <property type="protein sequence ID" value="MBB1520533.1"/>
    <property type="molecule type" value="Genomic_DNA"/>
</dbReference>
<dbReference type="Proteomes" id="UP000581189">
    <property type="component" value="Unassembled WGS sequence"/>
</dbReference>
<keyword evidence="7" id="KW-0472">Membrane</keyword>
<feature type="domain" description="DUF883" evidence="8">
    <location>
        <begin position="38"/>
        <end position="85"/>
    </location>
</feature>
<dbReference type="PANTHER" id="PTHR35893:SF3">
    <property type="entry name" value="INNER MEMBRANE PROTEIN"/>
    <property type="match status" value="1"/>
</dbReference>
<keyword evidence="3" id="KW-1003">Cell membrane</keyword>
<accession>A0A7W4DDG9</accession>
<gene>
    <name evidence="10" type="ORF">H3H45_14865</name>
</gene>
<dbReference type="InterPro" id="IPR010279">
    <property type="entry name" value="YqjD/ElaB"/>
</dbReference>
<comment type="caution">
    <text evidence="10">The sequence shown here is derived from an EMBL/GenBank/DDBJ whole genome shotgun (WGS) entry which is preliminary data.</text>
</comment>
<keyword evidence="11" id="KW-1185">Reference proteome</keyword>
<evidence type="ECO:0000256" key="2">
    <source>
        <dbReference type="ARBA" id="ARBA00010423"/>
    </source>
</evidence>
<dbReference type="GO" id="GO:0005886">
    <property type="term" value="C:plasma membrane"/>
    <property type="evidence" value="ECO:0007669"/>
    <property type="project" value="UniProtKB-SubCell"/>
</dbReference>
<keyword evidence="4" id="KW-0997">Cell inner membrane</keyword>
<evidence type="ECO:0000313" key="10">
    <source>
        <dbReference type="EMBL" id="MBB1520533.1"/>
    </source>
</evidence>
<dbReference type="InterPro" id="IPR043604">
    <property type="entry name" value="DUF883_N"/>
</dbReference>
<evidence type="ECO:0000313" key="11">
    <source>
        <dbReference type="Proteomes" id="UP000581189"/>
    </source>
</evidence>
<dbReference type="Pfam" id="PF19029">
    <property type="entry name" value="DUF883_C"/>
    <property type="match status" value="1"/>
</dbReference>
<dbReference type="GO" id="GO:0043022">
    <property type="term" value="F:ribosome binding"/>
    <property type="evidence" value="ECO:0007669"/>
    <property type="project" value="InterPro"/>
</dbReference>
<proteinExistence type="inferred from homology"/>
<dbReference type="PANTHER" id="PTHR35893">
    <property type="entry name" value="INNER MEMBRANE PROTEIN-RELATED"/>
    <property type="match status" value="1"/>
</dbReference>
<reference evidence="10 11" key="1">
    <citation type="submission" date="2020-08" db="EMBL/GenBank/DDBJ databases">
        <authorList>
            <person name="Kim C.M."/>
        </authorList>
    </citation>
    <scope>NUCLEOTIDE SEQUENCE [LARGE SCALE GENOMIC DNA]</scope>
    <source>
        <strain evidence="10 11">SR9</strain>
    </source>
</reference>
<sequence>MHNPTIPGNSASSSLDTGIGPIVAGPIARGEASPPTAHAARDFHSFLADIEELIKDANSLTGDDQAQAKFKLSARIATAKAAAEAGGNSLMQRARQTAAVTNGYVREQPWKAVGAGAALAFLLGRAITRRG</sequence>
<evidence type="ECO:0000256" key="1">
    <source>
        <dbReference type="ARBA" id="ARBA00004377"/>
    </source>
</evidence>
<evidence type="ECO:0000256" key="7">
    <source>
        <dbReference type="ARBA" id="ARBA00023136"/>
    </source>
</evidence>
<protein>
    <submittedName>
        <fullName evidence="10">DUF883 domain-containing protein</fullName>
    </submittedName>
</protein>
<dbReference type="AlphaFoldDB" id="A0A7W4DDG9"/>
<evidence type="ECO:0000256" key="6">
    <source>
        <dbReference type="ARBA" id="ARBA00022989"/>
    </source>
</evidence>
<keyword evidence="5" id="KW-0812">Transmembrane</keyword>
<evidence type="ECO:0000259" key="8">
    <source>
        <dbReference type="Pfam" id="PF05957"/>
    </source>
</evidence>